<keyword evidence="2" id="KW-1185">Reference proteome</keyword>
<gene>
    <name evidence="1" type="ORF">H4683_001128</name>
</gene>
<dbReference type="AlphaFoldDB" id="A0A927MHN9"/>
<sequence length="163" mass="18934">MKLQNQLNQNETDIIQARMSELIEEIDSCMCELNLSLMEVDIRGTKQSIANVSIIQDELYHRIKELKTGQMFRMENTPDVLSSADIKGIILKEKIIEKKELENDVCLLFDEYMDARRNESKCTCKLAEDFSFIRELIAKVDTIDIVIKTLTHDIRIENTCDDE</sequence>
<evidence type="ECO:0000313" key="1">
    <source>
        <dbReference type="EMBL" id="MBE1554053.1"/>
    </source>
</evidence>
<reference evidence="1" key="1">
    <citation type="submission" date="2020-10" db="EMBL/GenBank/DDBJ databases">
        <title>Genomic Encyclopedia of Type Strains, Phase IV (KMG-IV): sequencing the most valuable type-strain genomes for metagenomic binning, comparative biology and taxonomic classification.</title>
        <authorList>
            <person name="Goeker M."/>
        </authorList>
    </citation>
    <scope>NUCLEOTIDE SEQUENCE</scope>
    <source>
        <strain evidence="1">DSM 13886</strain>
    </source>
</reference>
<comment type="caution">
    <text evidence="1">The sequence shown here is derived from an EMBL/GenBank/DDBJ whole genome shotgun (WGS) entry which is preliminary data.</text>
</comment>
<proteinExistence type="predicted"/>
<protein>
    <submittedName>
        <fullName evidence="1">Uncharacterized protein</fullName>
    </submittedName>
</protein>
<organism evidence="1 2">
    <name type="scientific">Sporosarcina limicola</name>
    <dbReference type="NCBI Taxonomy" id="34101"/>
    <lineage>
        <taxon>Bacteria</taxon>
        <taxon>Bacillati</taxon>
        <taxon>Bacillota</taxon>
        <taxon>Bacilli</taxon>
        <taxon>Bacillales</taxon>
        <taxon>Caryophanaceae</taxon>
        <taxon>Sporosarcina</taxon>
    </lineage>
</organism>
<accession>A0A927MHN9</accession>
<name>A0A927MHN9_9BACL</name>
<evidence type="ECO:0000313" key="2">
    <source>
        <dbReference type="Proteomes" id="UP000658225"/>
    </source>
</evidence>
<dbReference type="RefSeq" id="WP_192597846.1">
    <property type="nucleotide sequence ID" value="NZ_JADBEL010000004.1"/>
</dbReference>
<dbReference type="Proteomes" id="UP000658225">
    <property type="component" value="Unassembled WGS sequence"/>
</dbReference>
<dbReference type="EMBL" id="JADBEL010000004">
    <property type="protein sequence ID" value="MBE1554053.1"/>
    <property type="molecule type" value="Genomic_DNA"/>
</dbReference>